<dbReference type="OMA" id="CGAYTIF"/>
<dbReference type="GO" id="GO:0006508">
    <property type="term" value="P:proteolysis"/>
    <property type="evidence" value="ECO:0007669"/>
    <property type="project" value="UniProtKB-KW"/>
</dbReference>
<evidence type="ECO:0000313" key="5">
    <source>
        <dbReference type="Proteomes" id="UP000683925"/>
    </source>
</evidence>
<dbReference type="EMBL" id="CAJJDP010000016">
    <property type="protein sequence ID" value="CAD8144962.1"/>
    <property type="molecule type" value="Genomic_DNA"/>
</dbReference>
<evidence type="ECO:0000259" key="3">
    <source>
        <dbReference type="PROSITE" id="PS50600"/>
    </source>
</evidence>
<dbReference type="Proteomes" id="UP000683925">
    <property type="component" value="Unassembled WGS sequence"/>
</dbReference>
<protein>
    <recommendedName>
        <fullName evidence="3">Ubiquitin-like protease family profile domain-containing protein</fullName>
    </recommendedName>
</protein>
<dbReference type="AlphaFoldDB" id="A0A8S1T2I7"/>
<dbReference type="OrthoDB" id="442460at2759"/>
<evidence type="ECO:0000313" key="4">
    <source>
        <dbReference type="EMBL" id="CAD8144962.1"/>
    </source>
</evidence>
<organism evidence="4 5">
    <name type="scientific">Paramecium octaurelia</name>
    <dbReference type="NCBI Taxonomy" id="43137"/>
    <lineage>
        <taxon>Eukaryota</taxon>
        <taxon>Sar</taxon>
        <taxon>Alveolata</taxon>
        <taxon>Ciliophora</taxon>
        <taxon>Intramacronucleata</taxon>
        <taxon>Oligohymenophorea</taxon>
        <taxon>Peniculida</taxon>
        <taxon>Parameciidae</taxon>
        <taxon>Paramecium</taxon>
    </lineage>
</organism>
<dbReference type="PROSITE" id="PS50600">
    <property type="entry name" value="ULP_PROTEASE"/>
    <property type="match status" value="1"/>
</dbReference>
<accession>A0A8S1T2I7</accession>
<dbReference type="GO" id="GO:0008234">
    <property type="term" value="F:cysteine-type peptidase activity"/>
    <property type="evidence" value="ECO:0007669"/>
    <property type="project" value="InterPro"/>
</dbReference>
<dbReference type="InterPro" id="IPR003653">
    <property type="entry name" value="Peptidase_C48_C"/>
</dbReference>
<proteinExistence type="predicted"/>
<evidence type="ECO:0000256" key="2">
    <source>
        <dbReference type="ARBA" id="ARBA00022801"/>
    </source>
</evidence>
<feature type="domain" description="Ubiquitin-like protease family profile" evidence="3">
    <location>
        <begin position="461"/>
        <end position="639"/>
    </location>
</feature>
<keyword evidence="5" id="KW-1185">Reference proteome</keyword>
<name>A0A8S1T2I7_PAROT</name>
<sequence length="684" mass="80231">MINQSNQSKKEQQYFNFQQYIDWVFEENQDTYMSDRNQLIPTQTNLVITAIHDDQIQNLTWLFRKCHNEREQTKQDNVFLQFYRMIRSIFLFLLLFVNKKIDATRITTLMNSISILQDKKILQLFLADPRLDILEQQYSLDSILQQGTEQERNFQVLLDIWSDLKDEKLDGSTLTLPKSDCEFLVDFARVHACLTISQNNKIAAKKREKEKQITQMMELEKEKQAQRLFQSQLRKEQIHFLKIVKIVHKEGSQSIFLQPNGNIVKGKVWFPQHTPHLCPLWLSSNFEILSLYFNNNLNADLRKYCGLISYKGPVNDYFEPHTYEFDNEIEGVMEAISNDTTYKGGFKNGLIDGTNRVYYKPNVLQYYGGHKNGQKHGEGYILEYPSQPNQPIYMKGHFESNQKQGLFVNHILVDSTKREKIFQRLGNIQEYYKHGQKSEIEIQQYKPSQNPSCQLLNFYEYGINNFQLASLRPGGWINSSIIDILLKQLLTLVNNSNLTNQNNGISKIKTIFINCSQFQDIFGSMVTKGEKINTELNDIKQSIMMHDKLNGNNDNFQNIRIVFYFNLDRSHFLSALYESEQLYLIDSLKDNRKAVVHQITQFLQFFGLKVQGLNENFRVSQQQNSFDCGAYTIFYVSQIIKNQHLTIEQMIKKNCFEISQPQINYLRYLIYLNLIGDGASIMQL</sequence>
<comment type="caution">
    <text evidence="4">The sequence shown here is derived from an EMBL/GenBank/DDBJ whole genome shotgun (WGS) entry which is preliminary data.</text>
</comment>
<keyword evidence="1" id="KW-0645">Protease</keyword>
<keyword evidence="2" id="KW-0378">Hydrolase</keyword>
<evidence type="ECO:0000256" key="1">
    <source>
        <dbReference type="ARBA" id="ARBA00022670"/>
    </source>
</evidence>
<reference evidence="4" key="1">
    <citation type="submission" date="2021-01" db="EMBL/GenBank/DDBJ databases">
        <authorList>
            <consortium name="Genoscope - CEA"/>
            <person name="William W."/>
        </authorList>
    </citation>
    <scope>NUCLEOTIDE SEQUENCE</scope>
</reference>
<gene>
    <name evidence="4" type="ORF">POCTA_138.1.T0160433</name>
</gene>